<keyword evidence="1" id="KW-0413">Isomerase</keyword>
<comment type="caution">
    <text evidence="1">The sequence shown here is derived from an EMBL/GenBank/DDBJ whole genome shotgun (WGS) entry which is preliminary data.</text>
</comment>
<accession>A0ACC6FT49</accession>
<proteinExistence type="predicted"/>
<sequence length="763" mass="84674">MQTPLESNAFTKAHILIIRSNPCDPDSRVQKIATSLAKQRAKVRVLAWDRNSAQNSHATLTPQTPHILIDRLGIKASYGVGLRNLLPLLLFQVKVLAYLWANRKTIDAIHACDLDTALPALCIAKLCKKPLIYDIFDYYVDTFNVPRILKPLIKSIETFVINHSDECIICAQSRLEQIAPSKPKSLSIIHNAPEKPAYIKPFALLDSKAKRVKIAYVGVLCHNRYLLELLELIAADPRLELHIAGFGILQDVVESYAARADNISFYGKICYEDTLALESACDIITALYDPSVPNHLYAAPNKFYESLLLGKPVVMVKGTGMSEIVEAMGIGAVIDFSLHNLKQAFITLAASNSPQLQAKRQALYKEQFAWGIMEQRLWEIYARFFPNLRKSLIAVIFGTRPEAIKLAPLIKQLESSEHFAICTITSGQHTDSMLSPILQAFAITPSYNLHIHAPRQSLESISYKLLYHLSPLLKTLEPDLLCIHGDTTTAYISALCGFYQHIPIAHIEAGLRTHNIHSPFPEEFNRQAIALIATYHFTPTNTTKAHLLNERVAQSSIFVVGNTAIDALQTTIASDFTHPLLEWLGTDKCLLLTAHRRENLGKNLARIFSAINALLESIPNLKIIYPIHPNPAIQASAQKHLKSQERLRIVPPLDVIAFHNLLHRADIILTDSGGIQEEAPALHKPVLVLRESTERVEGLEAGTLKLVGTDPSAIFEAVYELLHNQALYAAMASKKNPYGNGTSSKQITSILENLLGGGGRARL</sequence>
<evidence type="ECO:0000313" key="1">
    <source>
        <dbReference type="EMBL" id="MDL0082103.1"/>
    </source>
</evidence>
<evidence type="ECO:0000313" key="2">
    <source>
        <dbReference type="Proteomes" id="UP001173802"/>
    </source>
</evidence>
<name>A0ACC6FT49_9HELI</name>
<protein>
    <submittedName>
        <fullName evidence="1">UDP-N-acetylglucosamine 2-epimerase (Non-hydrolyzing)</fullName>
        <ecNumber evidence="1">5.1.3.14</ecNumber>
    </submittedName>
</protein>
<reference evidence="1 2" key="1">
    <citation type="journal article" date="2023" name="Microorganisms">
        <title>Isolation and Genomic Characteristics of Cat-Borne Campylobacter felis sp. nov. and Sheep-Borne Campylobacter ovis sp. nov.</title>
        <authorList>
            <person name="Wang H."/>
            <person name="Li Y."/>
            <person name="Gu Y."/>
            <person name="Zhou G."/>
            <person name="Chen X."/>
            <person name="Zhang X."/>
            <person name="Shao Z."/>
            <person name="Zhang J."/>
            <person name="Zhang M."/>
        </authorList>
    </citation>
    <scope>NUCLEOTIDE SEQUENCE [LARGE SCALE GENOMIC DNA]</scope>
    <source>
        <strain evidence="1 2">XJK30-2</strain>
    </source>
</reference>
<dbReference type="Proteomes" id="UP001173802">
    <property type="component" value="Unassembled WGS sequence"/>
</dbReference>
<dbReference type="EC" id="5.1.3.14" evidence="1"/>
<keyword evidence="2" id="KW-1185">Reference proteome</keyword>
<dbReference type="EMBL" id="JANURN010000004">
    <property type="protein sequence ID" value="MDL0082103.1"/>
    <property type="molecule type" value="Genomic_DNA"/>
</dbReference>
<gene>
    <name evidence="1" type="primary">wecB</name>
    <name evidence="1" type="ORF">NYG90_05365</name>
</gene>
<organism evidence="1 2">
    <name type="scientific">Helicobacter zhangjianzhongii</name>
    <dbReference type="NCBI Taxonomy" id="2974574"/>
    <lineage>
        <taxon>Bacteria</taxon>
        <taxon>Pseudomonadati</taxon>
        <taxon>Campylobacterota</taxon>
        <taxon>Epsilonproteobacteria</taxon>
        <taxon>Campylobacterales</taxon>
        <taxon>Helicobacteraceae</taxon>
        <taxon>Helicobacter</taxon>
    </lineage>
</organism>